<dbReference type="EMBL" id="RAQM01000009">
    <property type="protein sequence ID" value="RKF03572.1"/>
    <property type="molecule type" value="Genomic_DNA"/>
</dbReference>
<evidence type="ECO:0000313" key="2">
    <source>
        <dbReference type="EMBL" id="RKF03572.1"/>
    </source>
</evidence>
<feature type="signal peptide" evidence="1">
    <location>
        <begin position="1"/>
        <end position="26"/>
    </location>
</feature>
<comment type="caution">
    <text evidence="2">The sequence shown here is derived from an EMBL/GenBank/DDBJ whole genome shotgun (WGS) entry which is preliminary data.</text>
</comment>
<feature type="chain" id="PRO_5019125561" evidence="1">
    <location>
        <begin position="27"/>
        <end position="345"/>
    </location>
</feature>
<proteinExistence type="predicted"/>
<evidence type="ECO:0000313" key="3">
    <source>
        <dbReference type="Proteomes" id="UP000285780"/>
    </source>
</evidence>
<dbReference type="Proteomes" id="UP000285780">
    <property type="component" value="Unassembled WGS sequence"/>
</dbReference>
<dbReference type="AlphaFoldDB" id="A0A420E0D3"/>
<reference evidence="2 3" key="1">
    <citation type="submission" date="2018-09" db="EMBL/GenBank/DDBJ databases">
        <title>Genomic Encyclopedia of Archaeal and Bacterial Type Strains, Phase II (KMG-II): from individual species to whole genera.</title>
        <authorList>
            <person name="Goeker M."/>
        </authorList>
    </citation>
    <scope>NUCLEOTIDE SEQUENCE [LARGE SCALE GENOMIC DNA]</scope>
    <source>
        <strain evidence="2 3">DSM 16505</strain>
    </source>
</reference>
<protein>
    <submittedName>
        <fullName evidence="2">Uncharacterized protein</fullName>
    </submittedName>
</protein>
<keyword evidence="3" id="KW-1185">Reference proteome</keyword>
<keyword evidence="1" id="KW-0732">Signal</keyword>
<evidence type="ECO:0000256" key="1">
    <source>
        <dbReference type="SAM" id="SignalP"/>
    </source>
</evidence>
<accession>A0A420E0D3</accession>
<gene>
    <name evidence="2" type="ORF">C8N26_1961</name>
</gene>
<dbReference type="RefSeq" id="WP_147418497.1">
    <property type="nucleotide sequence ID" value="NZ_RAQM01000009.1"/>
</dbReference>
<name>A0A420E0D3_9FLAO</name>
<sequence>MHKNIKHINFFILTFALVLLNFSANAQEVRVIDNKGTIQTVNNNTVITSTNAPTLPLENDVWFDTTNNQIKIYDTVDGWKLITSTLASQNIYTADGTLTSSRRLDGFDLYSLNMERIRDLTISSTYSTRISAGTTMQLSALGNITLQSPTKFDRTLLDINNSAGTSGQVLTSTGTGVQWANSQQNTVTVSTDTDTIQNEPDGTFPVSPIENDTFIYKPTNGEKVYYVFDGTEWNMIAPTKAARVFYPPSIEIPASTIGAQTPIDLYQMYRDQFTSPIAQSDATASIPFYERDELYYFVTDADPDVFGDGTNVTGMTISSTGILNYTVSSTPTDDNTIINVVFVVK</sequence>
<organism evidence="2 3">
    <name type="scientific">Tenacibaculum lutimaris</name>
    <dbReference type="NCBI Taxonomy" id="285258"/>
    <lineage>
        <taxon>Bacteria</taxon>
        <taxon>Pseudomonadati</taxon>
        <taxon>Bacteroidota</taxon>
        <taxon>Flavobacteriia</taxon>
        <taxon>Flavobacteriales</taxon>
        <taxon>Flavobacteriaceae</taxon>
        <taxon>Tenacibaculum</taxon>
    </lineage>
</organism>